<dbReference type="Proteomes" id="UP001516662">
    <property type="component" value="Unassembled WGS sequence"/>
</dbReference>
<gene>
    <name evidence="2" type="ORF">IMZ08_01535</name>
</gene>
<evidence type="ECO:0000259" key="1">
    <source>
        <dbReference type="PROSITE" id="PS51677"/>
    </source>
</evidence>
<dbReference type="InterPro" id="IPR011330">
    <property type="entry name" value="Glyco_hydro/deAcase_b/a-brl"/>
</dbReference>
<keyword evidence="3" id="KW-1185">Reference proteome</keyword>
<feature type="domain" description="NodB homology" evidence="1">
    <location>
        <begin position="94"/>
        <end position="287"/>
    </location>
</feature>
<dbReference type="InterPro" id="IPR050248">
    <property type="entry name" value="Polysacc_deacetylase_ArnD"/>
</dbReference>
<dbReference type="EMBL" id="JADCLJ010000006">
    <property type="protein sequence ID" value="MBE4906737.1"/>
    <property type="molecule type" value="Genomic_DNA"/>
</dbReference>
<dbReference type="CDD" id="cd10955">
    <property type="entry name" value="CE4_BH0857_like"/>
    <property type="match status" value="1"/>
</dbReference>
<dbReference type="PANTHER" id="PTHR10587">
    <property type="entry name" value="GLYCOSYL TRANSFERASE-RELATED"/>
    <property type="match status" value="1"/>
</dbReference>
<dbReference type="SUPFAM" id="SSF88713">
    <property type="entry name" value="Glycoside hydrolase/deacetylase"/>
    <property type="match status" value="1"/>
</dbReference>
<evidence type="ECO:0000313" key="2">
    <source>
        <dbReference type="EMBL" id="MBE4906737.1"/>
    </source>
</evidence>
<accession>A0ABR9QE24</accession>
<dbReference type="PANTHER" id="PTHR10587:SF134">
    <property type="entry name" value="SECRETED PROTEIN"/>
    <property type="match status" value="1"/>
</dbReference>
<dbReference type="InterPro" id="IPR002509">
    <property type="entry name" value="NODB_dom"/>
</dbReference>
<organism evidence="2 3">
    <name type="scientific">Litchfieldia luteola</name>
    <dbReference type="NCBI Taxonomy" id="682179"/>
    <lineage>
        <taxon>Bacteria</taxon>
        <taxon>Bacillati</taxon>
        <taxon>Bacillota</taxon>
        <taxon>Bacilli</taxon>
        <taxon>Bacillales</taxon>
        <taxon>Bacillaceae</taxon>
        <taxon>Litchfieldia</taxon>
    </lineage>
</organism>
<name>A0ABR9QE24_9BACI</name>
<protein>
    <submittedName>
        <fullName evidence="2">Polysaccharide deacetylase family protein</fullName>
    </submittedName>
</protein>
<reference evidence="2 3" key="1">
    <citation type="submission" date="2020-10" db="EMBL/GenBank/DDBJ databases">
        <title>Bacillus sp. HD4P25, an endophyte from a halophyte.</title>
        <authorList>
            <person name="Sun J.-Q."/>
        </authorList>
    </citation>
    <scope>NUCLEOTIDE SEQUENCE [LARGE SCALE GENOMIC DNA]</scope>
    <source>
        <strain evidence="2 3">YIM 93174</strain>
    </source>
</reference>
<dbReference type="Pfam" id="PF01522">
    <property type="entry name" value="Polysacc_deac_1"/>
    <property type="match status" value="1"/>
</dbReference>
<dbReference type="Gene3D" id="3.20.20.370">
    <property type="entry name" value="Glycoside hydrolase/deacetylase"/>
    <property type="match status" value="1"/>
</dbReference>
<dbReference type="PROSITE" id="PS51677">
    <property type="entry name" value="NODB"/>
    <property type="match status" value="1"/>
</dbReference>
<sequence>MIIIGIILFNTACQSGNQGTLMENNIEPQGAILYQSEKHSAIYGTHNEEENIKIFSNSGNDSQLKTDLINKYQIPKEWGENVTGVKTRLDTTDKVIALTLDACGGVNGNGYDAELIYYLRTENIPATLFINSRWIDANYWTFWALNRIPIFELENHGTHHRPLSINGREAWGIKGTANVGEMVDEVLHNHRKIESITGKAPKFFRSGTAFYDEIGVKVANDIGEEVVNFNVLGDAGATFSKEQVRDALLNAGPGAIVLLHMNKPDRETFEGIKLAVPELKRRGYRFVKLEDYPLK</sequence>
<evidence type="ECO:0000313" key="3">
    <source>
        <dbReference type="Proteomes" id="UP001516662"/>
    </source>
</evidence>
<proteinExistence type="predicted"/>
<comment type="caution">
    <text evidence="2">The sequence shown here is derived from an EMBL/GenBank/DDBJ whole genome shotgun (WGS) entry which is preliminary data.</text>
</comment>